<keyword evidence="4" id="KW-1185">Reference proteome</keyword>
<dbReference type="Pfam" id="PF11299">
    <property type="entry name" value="DUF3100"/>
    <property type="match status" value="1"/>
</dbReference>
<evidence type="ECO:0000256" key="1">
    <source>
        <dbReference type="SAM" id="MobiDB-lite"/>
    </source>
</evidence>
<dbReference type="EMBL" id="JBHUDL010000002">
    <property type="protein sequence ID" value="MFD1632137.1"/>
    <property type="molecule type" value="Genomic_DNA"/>
</dbReference>
<feature type="transmembrane region" description="Helical" evidence="2">
    <location>
        <begin position="254"/>
        <end position="281"/>
    </location>
</feature>
<dbReference type="Proteomes" id="UP001597075">
    <property type="component" value="Unassembled WGS sequence"/>
</dbReference>
<dbReference type="RefSeq" id="WP_256407104.1">
    <property type="nucleotide sequence ID" value="NZ_CP187154.1"/>
</dbReference>
<feature type="transmembrane region" description="Helical" evidence="2">
    <location>
        <begin position="32"/>
        <end position="50"/>
    </location>
</feature>
<protein>
    <submittedName>
        <fullName evidence="3">DUF3100 domain-containing protein</fullName>
    </submittedName>
</protein>
<evidence type="ECO:0000313" key="3">
    <source>
        <dbReference type="EMBL" id="MFD1632137.1"/>
    </source>
</evidence>
<keyword evidence="2" id="KW-0812">Transmembrane</keyword>
<organism evidence="3 4">
    <name type="scientific">Haloplanus ruber</name>
    <dbReference type="NCBI Taxonomy" id="869892"/>
    <lineage>
        <taxon>Archaea</taxon>
        <taxon>Methanobacteriati</taxon>
        <taxon>Methanobacteriota</taxon>
        <taxon>Stenosarchaea group</taxon>
        <taxon>Halobacteria</taxon>
        <taxon>Halobacteriales</taxon>
        <taxon>Haloferacaceae</taxon>
        <taxon>Haloplanus</taxon>
    </lineage>
</organism>
<feature type="transmembrane region" description="Helical" evidence="2">
    <location>
        <begin position="133"/>
        <end position="157"/>
    </location>
</feature>
<dbReference type="InterPro" id="IPR021450">
    <property type="entry name" value="DUF3100"/>
</dbReference>
<feature type="region of interest" description="Disordered" evidence="1">
    <location>
        <begin position="1"/>
        <end position="20"/>
    </location>
</feature>
<feature type="transmembrane region" description="Helical" evidence="2">
    <location>
        <begin position="62"/>
        <end position="82"/>
    </location>
</feature>
<name>A0ABD6CSN8_9EURY</name>
<evidence type="ECO:0000313" key="4">
    <source>
        <dbReference type="Proteomes" id="UP001597075"/>
    </source>
</evidence>
<comment type="caution">
    <text evidence="3">The sequence shown here is derived from an EMBL/GenBank/DDBJ whole genome shotgun (WGS) entry which is preliminary data.</text>
</comment>
<dbReference type="AlphaFoldDB" id="A0ABD6CSN8"/>
<sequence length="295" mass="30673">MANTNAETDDPTDANSDGDRWDPIRVSGSWNFHLKAHLTVLLIVVVSEFIGTKTYPVGPGQVVILPMLYAVVFGMLLGYQVLGSYVDALRRVVPKEVSEISSPLIVVALMPLGVKYGTLVAPNFYDIIGAGPAFLLQELGNLSTILLALPLALLLGLKREAIGAAVSIAREPTLGIITDLYGPDSPEGIGVLGTYLTGTFLGTLFFGILGGLAPITGLHPRAIAMACGMGSGSMMTACAGSLATAVTAVPEDEILAFAATSNLLTGLTGVYVVLFVGVPLINKLYSVLNPTIGGN</sequence>
<keyword evidence="2" id="KW-1133">Transmembrane helix</keyword>
<proteinExistence type="predicted"/>
<keyword evidence="2" id="KW-0472">Membrane</keyword>
<feature type="transmembrane region" description="Helical" evidence="2">
    <location>
        <begin position="189"/>
        <end position="210"/>
    </location>
</feature>
<reference evidence="3 4" key="1">
    <citation type="journal article" date="2019" name="Int. J. Syst. Evol. Microbiol.">
        <title>The Global Catalogue of Microorganisms (GCM) 10K type strain sequencing project: providing services to taxonomists for standard genome sequencing and annotation.</title>
        <authorList>
            <consortium name="The Broad Institute Genomics Platform"/>
            <consortium name="The Broad Institute Genome Sequencing Center for Infectious Disease"/>
            <person name="Wu L."/>
            <person name="Ma J."/>
        </authorList>
    </citation>
    <scope>NUCLEOTIDE SEQUENCE [LARGE SCALE GENOMIC DNA]</scope>
    <source>
        <strain evidence="3 4">CGMCC 1.10594</strain>
    </source>
</reference>
<evidence type="ECO:0000256" key="2">
    <source>
        <dbReference type="SAM" id="Phobius"/>
    </source>
</evidence>
<gene>
    <name evidence="3" type="ORF">ACFSBJ_00035</name>
</gene>
<feature type="transmembrane region" description="Helical" evidence="2">
    <location>
        <begin position="222"/>
        <end position="248"/>
    </location>
</feature>
<feature type="transmembrane region" description="Helical" evidence="2">
    <location>
        <begin position="102"/>
        <end position="121"/>
    </location>
</feature>
<accession>A0ABD6CSN8</accession>